<keyword evidence="1" id="KW-0812">Transmembrane</keyword>
<feature type="transmembrane region" description="Helical" evidence="1">
    <location>
        <begin position="271"/>
        <end position="289"/>
    </location>
</feature>
<dbReference type="GO" id="GO:0016020">
    <property type="term" value="C:membrane"/>
    <property type="evidence" value="ECO:0007669"/>
    <property type="project" value="TreeGrafter"/>
</dbReference>
<dbReference type="InterPro" id="IPR043968">
    <property type="entry name" value="SGNH"/>
</dbReference>
<evidence type="ECO:0000313" key="5">
    <source>
        <dbReference type="Proteomes" id="UP000050863"/>
    </source>
</evidence>
<keyword evidence="5" id="KW-1185">Reference proteome</keyword>
<evidence type="ECO:0000256" key="1">
    <source>
        <dbReference type="SAM" id="Phobius"/>
    </source>
</evidence>
<dbReference type="InterPro" id="IPR002656">
    <property type="entry name" value="Acyl_transf_3_dom"/>
</dbReference>
<protein>
    <recommendedName>
        <fullName evidence="6">Acyltransferase</fullName>
    </recommendedName>
</protein>
<organism evidence="4 5">
    <name type="scientific">Bradyrhizobium jicamae</name>
    <dbReference type="NCBI Taxonomy" id="280332"/>
    <lineage>
        <taxon>Bacteria</taxon>
        <taxon>Pseudomonadati</taxon>
        <taxon>Pseudomonadota</taxon>
        <taxon>Alphaproteobacteria</taxon>
        <taxon>Hyphomicrobiales</taxon>
        <taxon>Nitrobacteraceae</taxon>
        <taxon>Bradyrhizobium</taxon>
    </lineage>
</organism>
<dbReference type="EMBL" id="LLXZ01000162">
    <property type="protein sequence ID" value="KRR01812.1"/>
    <property type="molecule type" value="Genomic_DNA"/>
</dbReference>
<evidence type="ECO:0008006" key="6">
    <source>
        <dbReference type="Google" id="ProtNLM"/>
    </source>
</evidence>
<keyword evidence="1" id="KW-1133">Transmembrane helix</keyword>
<feature type="transmembrane region" description="Helical" evidence="1">
    <location>
        <begin position="245"/>
        <end position="265"/>
    </location>
</feature>
<dbReference type="GO" id="GO:0016747">
    <property type="term" value="F:acyltransferase activity, transferring groups other than amino-acyl groups"/>
    <property type="evidence" value="ECO:0007669"/>
    <property type="project" value="InterPro"/>
</dbReference>
<dbReference type="Pfam" id="PF01757">
    <property type="entry name" value="Acyl_transf_3"/>
    <property type="match status" value="1"/>
</dbReference>
<evidence type="ECO:0000259" key="2">
    <source>
        <dbReference type="Pfam" id="PF01757"/>
    </source>
</evidence>
<comment type="caution">
    <text evidence="4">The sequence shown here is derived from an EMBL/GenBank/DDBJ whole genome shotgun (WGS) entry which is preliminary data.</text>
</comment>
<dbReference type="PANTHER" id="PTHR23028">
    <property type="entry name" value="ACETYLTRANSFERASE"/>
    <property type="match status" value="1"/>
</dbReference>
<gene>
    <name evidence="4" type="ORF">CQ12_13240</name>
</gene>
<feature type="transmembrane region" description="Helical" evidence="1">
    <location>
        <begin position="375"/>
        <end position="395"/>
    </location>
</feature>
<dbReference type="RefSeq" id="WP_057838376.1">
    <property type="nucleotide sequence ID" value="NZ_LLXZ01000162.1"/>
</dbReference>
<dbReference type="OrthoDB" id="9796461at2"/>
<dbReference type="PANTHER" id="PTHR23028:SF53">
    <property type="entry name" value="ACYL_TRANSF_3 DOMAIN-CONTAINING PROTEIN"/>
    <property type="match status" value="1"/>
</dbReference>
<dbReference type="AlphaFoldDB" id="A0A0R3L248"/>
<keyword evidence="1" id="KW-0472">Membrane</keyword>
<dbReference type="Proteomes" id="UP000050863">
    <property type="component" value="Unassembled WGS sequence"/>
</dbReference>
<feature type="domain" description="Acyltransferase 3" evidence="2">
    <location>
        <begin position="22"/>
        <end position="342"/>
    </location>
</feature>
<evidence type="ECO:0000313" key="4">
    <source>
        <dbReference type="EMBL" id="KRR01812.1"/>
    </source>
</evidence>
<reference evidence="4 5" key="1">
    <citation type="submission" date="2014-03" db="EMBL/GenBank/DDBJ databases">
        <title>Bradyrhizobium valentinum sp. nov., isolated from effective nodules of Lupinus mariae-josephae, a lupine endemic of basic-lime soils in Eastern Spain.</title>
        <authorList>
            <person name="Duran D."/>
            <person name="Rey L."/>
            <person name="Navarro A."/>
            <person name="Busquets A."/>
            <person name="Imperial J."/>
            <person name="Ruiz-Argueso T."/>
        </authorList>
    </citation>
    <scope>NUCLEOTIDE SEQUENCE [LARGE SCALE GENOMIC DNA]</scope>
    <source>
        <strain evidence="4 5">PAC68</strain>
    </source>
</reference>
<proteinExistence type="predicted"/>
<feature type="transmembrane region" description="Helical" evidence="1">
    <location>
        <begin position="310"/>
        <end position="330"/>
    </location>
</feature>
<name>A0A0R3L248_9BRAD</name>
<feature type="transmembrane region" description="Helical" evidence="1">
    <location>
        <begin position="157"/>
        <end position="174"/>
    </location>
</feature>
<feature type="transmembrane region" description="Helical" evidence="1">
    <location>
        <begin position="342"/>
        <end position="359"/>
    </location>
</feature>
<dbReference type="Pfam" id="PF19040">
    <property type="entry name" value="SGNH"/>
    <property type="match status" value="1"/>
</dbReference>
<dbReference type="GO" id="GO:0009103">
    <property type="term" value="P:lipopolysaccharide biosynthetic process"/>
    <property type="evidence" value="ECO:0007669"/>
    <property type="project" value="TreeGrafter"/>
</dbReference>
<feature type="domain" description="SGNH" evidence="3">
    <location>
        <begin position="423"/>
        <end position="651"/>
    </location>
</feature>
<feature type="transmembrane region" description="Helical" evidence="1">
    <location>
        <begin position="47"/>
        <end position="67"/>
    </location>
</feature>
<accession>A0A0R3L248</accession>
<dbReference type="STRING" id="280332.CQ12_13240"/>
<feature type="transmembrane region" description="Helical" evidence="1">
    <location>
        <begin position="88"/>
        <end position="107"/>
    </location>
</feature>
<dbReference type="InterPro" id="IPR050879">
    <property type="entry name" value="Acyltransferase_3"/>
</dbReference>
<feature type="transmembrane region" description="Helical" evidence="1">
    <location>
        <begin position="181"/>
        <end position="203"/>
    </location>
</feature>
<evidence type="ECO:0000259" key="3">
    <source>
        <dbReference type="Pfam" id="PF19040"/>
    </source>
</evidence>
<sequence>METAGTRGATGTHAGTDGFRLDINALRALSVIAVVGFHFQIPGFAGGFVGVDVFLVITGYLMTTKVLNDLRLGRFSLWAFVMMRMRRIYPALAVVVAVSVVIGWFVTLPGEYLKHLLQALSALAFVSNFAFNSDNGYFAMAAQTKPLLHTWSLSLEWQFYVWMPLIAWVVWRIAARTKSSFGAVTVALQIFAAVSLAWCLWASLHDAMGSSFFSLRARAWEPLAGGLIAAAEIRRRSEGVKASWLESPFLALAGWALVAGCTIYPLPEARWPGILTILPILGAALIVAARQGTGERSLLALSPVQRIGDWSYSIYLWHWPVWVFALSWLAVRGYEVGGAQKIMMVLASLVLGALSYRCVEQPVRTQRDFWTPRRLLTASGVSFAVFAGFVSLAFLNHGFPGRLPDYLRPAELARRTNTPRDECFRNANSNKKTTETYCSFGSAPAVDRPTAILWGDSFANQYLEPVSSAALDNGIHGLIATQSACRAFVDDAAGNASDQAPCRQFNRSTLDFVLAQAEPSIVVLGSNWGNAAEISALTDRLLAAGKTVVLIMPLLNINFDLPQRWIENQIRVGKAIDEWKVEASPGLTMSTFRGEIAGVLDRHRDNPHLLIVDPLSVVCEHGYCYLVRNGQANFRDTAHISNVNASQYIGLFDTAFKAALRAGMEAEKKMD</sequence>